<gene>
    <name evidence="1" type="ORF">GYMLUDRAFT_65339</name>
</gene>
<name>A0A0D0AJD9_9AGAR</name>
<dbReference type="HOGENOM" id="CLU_1927853_0_0_1"/>
<protein>
    <submittedName>
        <fullName evidence="1">Uncharacterized protein</fullName>
    </submittedName>
</protein>
<proteinExistence type="predicted"/>
<evidence type="ECO:0000313" key="1">
    <source>
        <dbReference type="EMBL" id="KIK50310.1"/>
    </source>
</evidence>
<organism evidence="1 2">
    <name type="scientific">Collybiopsis luxurians FD-317 M1</name>
    <dbReference type="NCBI Taxonomy" id="944289"/>
    <lineage>
        <taxon>Eukaryota</taxon>
        <taxon>Fungi</taxon>
        <taxon>Dikarya</taxon>
        <taxon>Basidiomycota</taxon>
        <taxon>Agaricomycotina</taxon>
        <taxon>Agaricomycetes</taxon>
        <taxon>Agaricomycetidae</taxon>
        <taxon>Agaricales</taxon>
        <taxon>Marasmiineae</taxon>
        <taxon>Omphalotaceae</taxon>
        <taxon>Collybiopsis</taxon>
        <taxon>Collybiopsis luxurians</taxon>
    </lineage>
</organism>
<dbReference type="AlphaFoldDB" id="A0A0D0AJD9"/>
<dbReference type="EMBL" id="KN834910">
    <property type="protein sequence ID" value="KIK50310.1"/>
    <property type="molecule type" value="Genomic_DNA"/>
</dbReference>
<keyword evidence="2" id="KW-1185">Reference proteome</keyword>
<dbReference type="Proteomes" id="UP000053593">
    <property type="component" value="Unassembled WGS sequence"/>
</dbReference>
<evidence type="ECO:0000313" key="2">
    <source>
        <dbReference type="Proteomes" id="UP000053593"/>
    </source>
</evidence>
<accession>A0A0D0AJD9</accession>
<reference evidence="1 2" key="1">
    <citation type="submission" date="2014-04" db="EMBL/GenBank/DDBJ databases">
        <title>Evolutionary Origins and Diversification of the Mycorrhizal Mutualists.</title>
        <authorList>
            <consortium name="DOE Joint Genome Institute"/>
            <consortium name="Mycorrhizal Genomics Consortium"/>
            <person name="Kohler A."/>
            <person name="Kuo A."/>
            <person name="Nagy L.G."/>
            <person name="Floudas D."/>
            <person name="Copeland A."/>
            <person name="Barry K.W."/>
            <person name="Cichocki N."/>
            <person name="Veneault-Fourrey C."/>
            <person name="LaButti K."/>
            <person name="Lindquist E.A."/>
            <person name="Lipzen A."/>
            <person name="Lundell T."/>
            <person name="Morin E."/>
            <person name="Murat C."/>
            <person name="Riley R."/>
            <person name="Ohm R."/>
            <person name="Sun H."/>
            <person name="Tunlid A."/>
            <person name="Henrissat B."/>
            <person name="Grigoriev I.V."/>
            <person name="Hibbett D.S."/>
            <person name="Martin F."/>
        </authorList>
    </citation>
    <scope>NUCLEOTIDE SEQUENCE [LARGE SCALE GENOMIC DNA]</scope>
    <source>
        <strain evidence="1 2">FD-317 M1</strain>
    </source>
</reference>
<sequence>MLMVQSNVQAGWDNGPVHELMQRLLAIRKERALEIGSTTDDAQDDVLDAYTTTRVFNLLHEISKKHQKVFLAEHYFDKDDVGNTWTNVCFHVVLRENQTLNQLRGWNRALDLLAKERISIRFQWSWEYGSD</sequence>